<dbReference type="KEGG" id="mgl:MGL_2834"/>
<comment type="function">
    <text evidence="8">Subunit b, of the mitochondrial membrane ATP synthase complex (F(1)F(0) ATP synthase or Complex V) that produces ATP from ADP in the presence of a proton gradient across the membrane which is generated by electron transport complexes of the respiratory chain. ATP synthase complex consist of a soluble F(1) head domain - the catalytic core - and a membrane F(1) domain - the membrane proton channel. These two domains are linked by a central stalk rotating inside the F(1) region and a stationary peripheral stalk. During catalysis, ATP synthesis in the catalytic domain of F(1) is coupled via a rotary mechanism of the central stalk subunits to proton translocation. In vivo, can only synthesize ATP although its ATP hydrolase activity can be activated artificially in vitro. Part of the complex F(0) domain. Part of the complex F(0) domain and the peripheric stalk, which acts as a stator to hold the catalytic alpha(3)beta(3) subcomplex and subunit a/ATP6 static relative to the rotary elements.</text>
</comment>
<evidence type="ECO:0000256" key="6">
    <source>
        <dbReference type="ARBA" id="ARBA00023128"/>
    </source>
</evidence>
<dbReference type="PANTHER" id="PTHR12733:SF3">
    <property type="entry name" value="ATP SYNTHASE F(0) COMPLEX SUBUNIT B1, MITOCHONDRIAL"/>
    <property type="match status" value="1"/>
</dbReference>
<organism evidence="9 10">
    <name type="scientific">Malassezia globosa (strain ATCC MYA-4612 / CBS 7966)</name>
    <name type="common">Dandruff-associated fungus</name>
    <dbReference type="NCBI Taxonomy" id="425265"/>
    <lineage>
        <taxon>Eukaryota</taxon>
        <taxon>Fungi</taxon>
        <taxon>Dikarya</taxon>
        <taxon>Basidiomycota</taxon>
        <taxon>Ustilaginomycotina</taxon>
        <taxon>Malasseziomycetes</taxon>
        <taxon>Malasseziales</taxon>
        <taxon>Malasseziaceae</taxon>
        <taxon>Malassezia</taxon>
    </lineage>
</organism>
<keyword evidence="2 8" id="KW-0138">CF(0)</keyword>
<dbReference type="GO" id="GO:0005743">
    <property type="term" value="C:mitochondrial inner membrane"/>
    <property type="evidence" value="ECO:0007669"/>
    <property type="project" value="UniProtKB-SubCell"/>
</dbReference>
<dbReference type="Proteomes" id="UP000008837">
    <property type="component" value="Unassembled WGS sequence"/>
</dbReference>
<name>A8Q5Z5_MALGO</name>
<dbReference type="InterPro" id="IPR008688">
    <property type="entry name" value="ATP_synth_Bsub_B/MI25"/>
</dbReference>
<dbReference type="RefSeq" id="XP_001729848.1">
    <property type="nucleotide sequence ID" value="XM_001729796.1"/>
</dbReference>
<dbReference type="GeneID" id="5854155"/>
<dbReference type="InParanoid" id="A8Q5Z5"/>
<dbReference type="SUPFAM" id="SSF161060">
    <property type="entry name" value="ATP synthase B chain-like"/>
    <property type="match status" value="1"/>
</dbReference>
<keyword evidence="4 8" id="KW-0999">Mitochondrion inner membrane</keyword>
<dbReference type="EMBL" id="AAYY01000010">
    <property type="protein sequence ID" value="EDP42634.1"/>
    <property type="molecule type" value="Genomic_DNA"/>
</dbReference>
<evidence type="ECO:0000256" key="1">
    <source>
        <dbReference type="ARBA" id="ARBA00022448"/>
    </source>
</evidence>
<dbReference type="VEuPathDB" id="FungiDB:MGL_2834"/>
<dbReference type="OrthoDB" id="67388at2759"/>
<keyword evidence="3 8" id="KW-0375">Hydrogen ion transport</keyword>
<dbReference type="Gene3D" id="1.20.5.2210">
    <property type="match status" value="1"/>
</dbReference>
<comment type="similarity">
    <text evidence="8">Belongs to the eukaryotic ATPase B chain family.</text>
</comment>
<comment type="caution">
    <text evidence="9">The sequence shown here is derived from an EMBL/GenBank/DDBJ whole genome shotgun (WGS) entry which is preliminary data.</text>
</comment>
<dbReference type="Pfam" id="PF05405">
    <property type="entry name" value="Mt_ATP-synt_B"/>
    <property type="match status" value="1"/>
</dbReference>
<evidence type="ECO:0000313" key="9">
    <source>
        <dbReference type="EMBL" id="EDP42634.1"/>
    </source>
</evidence>
<dbReference type="FunCoup" id="A8Q5Z5">
    <property type="interactions" value="76"/>
</dbReference>
<keyword evidence="1 8" id="KW-0813">Transport</keyword>
<keyword evidence="7 8" id="KW-0472">Membrane</keyword>
<dbReference type="OMA" id="YTEWADG"/>
<dbReference type="GO" id="GO:0046933">
    <property type="term" value="F:proton-transporting ATP synthase activity, rotational mechanism"/>
    <property type="evidence" value="ECO:0007669"/>
    <property type="project" value="TreeGrafter"/>
</dbReference>
<dbReference type="STRING" id="425265.A8Q5Z5"/>
<evidence type="ECO:0000256" key="3">
    <source>
        <dbReference type="ARBA" id="ARBA00022781"/>
    </source>
</evidence>
<keyword evidence="5 8" id="KW-0406">Ion transport</keyword>
<accession>A8Q5Z5</accession>
<evidence type="ECO:0000256" key="4">
    <source>
        <dbReference type="ARBA" id="ARBA00022792"/>
    </source>
</evidence>
<evidence type="ECO:0000256" key="2">
    <source>
        <dbReference type="ARBA" id="ARBA00022547"/>
    </source>
</evidence>
<dbReference type="PANTHER" id="PTHR12733">
    <property type="entry name" value="MITOCHONDRIAL ATP SYNTHASE B CHAIN"/>
    <property type="match status" value="1"/>
</dbReference>
<evidence type="ECO:0000256" key="8">
    <source>
        <dbReference type="RuleBase" id="RU368017"/>
    </source>
</evidence>
<dbReference type="InterPro" id="IPR013837">
    <property type="entry name" value="ATP_synth_F0_suB"/>
</dbReference>
<evidence type="ECO:0000256" key="7">
    <source>
        <dbReference type="ARBA" id="ARBA00023136"/>
    </source>
</evidence>
<dbReference type="GO" id="GO:0045259">
    <property type="term" value="C:proton-transporting ATP synthase complex"/>
    <property type="evidence" value="ECO:0007669"/>
    <property type="project" value="UniProtKB-KW"/>
</dbReference>
<gene>
    <name evidence="9" type="ORF">MGL_2834</name>
</gene>
<protein>
    <recommendedName>
        <fullName evidence="8">ATP synthase subunit 4</fullName>
    </recommendedName>
</protein>
<dbReference type="AlphaFoldDB" id="A8Q5Z5"/>
<reference evidence="9 10" key="1">
    <citation type="journal article" date="2007" name="Proc. Natl. Acad. Sci. U.S.A.">
        <title>Dandruff-associated Malassezia genomes reveal convergent and divergent virulence traits shared with plant and human fungal pathogens.</title>
        <authorList>
            <person name="Xu J."/>
            <person name="Saunders C.W."/>
            <person name="Hu P."/>
            <person name="Grant R.A."/>
            <person name="Boekhout T."/>
            <person name="Kuramae E.E."/>
            <person name="Kronstad J.W."/>
            <person name="Deangelis Y.M."/>
            <person name="Reeder N.L."/>
            <person name="Johnstone K.R."/>
            <person name="Leland M."/>
            <person name="Fieno A.M."/>
            <person name="Begley W.M."/>
            <person name="Sun Y."/>
            <person name="Lacey M.P."/>
            <person name="Chaudhary T."/>
            <person name="Keough T."/>
            <person name="Chu L."/>
            <person name="Sears R."/>
            <person name="Yuan B."/>
            <person name="Dawson T.L.Jr."/>
        </authorList>
    </citation>
    <scope>NUCLEOTIDE SEQUENCE [LARGE SCALE GENOMIC DNA]</scope>
    <source>
        <strain evidence="10">ATCC MYA-4612 / CBS 7966</strain>
    </source>
</reference>
<sequence length="245" mass="26729">MVFRIVSRSAQAATRHSLAASVPRPAAVLPAVMKTPARFYSDKPSPEAKASSIIDSLPGNSLISKTTWVTLGAGLTAFGVSNELYVANDETVILAGFLIFATLLGRSVSTPYRDWADATIAKISGILNEARSGHTKAIQTRIDAVDEKKDVVDATKGLYALAKETVQAEKEAFELKQKTQLAAEVKTVLDSWVRFEAQEREAEQRLLTETVIEKVAQTIRDDKTQKQILDSAVAEIEQLVKSKKI</sequence>
<keyword evidence="10" id="KW-1185">Reference proteome</keyword>
<evidence type="ECO:0000313" key="10">
    <source>
        <dbReference type="Proteomes" id="UP000008837"/>
    </source>
</evidence>
<proteinExistence type="inferred from homology"/>
<comment type="subcellular location">
    <subcellularLocation>
        <location evidence="8">Mitochondrion</location>
    </subcellularLocation>
    <subcellularLocation>
        <location evidence="8">Mitochondrion inner membrane</location>
    </subcellularLocation>
</comment>
<comment type="subunit">
    <text evidence="8">F-type ATPases have 2 components, CF(1) - the catalytic core - and CF(0) - the membrane proton channel. In yeast, the dimeric form of ATP synthase consists of 17 polypeptides: alpha, beta, gamma, delta, epsilon, 4 (B), 5 (OSCP), 6 (A), 8, 9 (C), d, E (Tim11), f, g, h, i/j and k.</text>
</comment>
<keyword evidence="6 8" id="KW-0496">Mitochondrion</keyword>
<evidence type="ECO:0000256" key="5">
    <source>
        <dbReference type="ARBA" id="ARBA00023065"/>
    </source>
</evidence>